<dbReference type="AlphaFoldDB" id="A0A9X2RF45"/>
<gene>
    <name evidence="2" type="ORF">NM125_12840</name>
</gene>
<dbReference type="RefSeq" id="WP_255135353.1">
    <property type="nucleotide sequence ID" value="NZ_JANDBC010000002.1"/>
</dbReference>
<evidence type="ECO:0000313" key="3">
    <source>
        <dbReference type="Proteomes" id="UP001139125"/>
    </source>
</evidence>
<comment type="caution">
    <text evidence="2">The sequence shown here is derived from an EMBL/GenBank/DDBJ whole genome shotgun (WGS) entry which is preliminary data.</text>
</comment>
<dbReference type="Proteomes" id="UP001139125">
    <property type="component" value="Unassembled WGS sequence"/>
</dbReference>
<evidence type="ECO:0000313" key="2">
    <source>
        <dbReference type="EMBL" id="MCP9292466.1"/>
    </source>
</evidence>
<dbReference type="EMBL" id="JANDBC010000002">
    <property type="protein sequence ID" value="MCP9292466.1"/>
    <property type="molecule type" value="Genomic_DNA"/>
</dbReference>
<reference evidence="2" key="1">
    <citation type="submission" date="2022-06" db="EMBL/GenBank/DDBJ databases">
        <title>Gracilimonas sp. CAU 1638 isolated from sea sediment.</title>
        <authorList>
            <person name="Kim W."/>
        </authorList>
    </citation>
    <scope>NUCLEOTIDE SEQUENCE</scope>
    <source>
        <strain evidence="2">CAU 1638</strain>
    </source>
</reference>
<protein>
    <submittedName>
        <fullName evidence="2">Uncharacterized protein</fullName>
    </submittedName>
</protein>
<proteinExistence type="predicted"/>
<name>A0A9X2RF45_9BACT</name>
<feature type="region of interest" description="Disordered" evidence="1">
    <location>
        <begin position="1"/>
        <end position="29"/>
    </location>
</feature>
<sequence>MQAGRISTYLDGGVPGGHAPMVLPDTEDTSYEQPDMQVIEMGEGEEPAAKKLCQRLQEQPISLSQWIRDNQNTLLIAGGLYVGYRLLRR</sequence>
<evidence type="ECO:0000256" key="1">
    <source>
        <dbReference type="SAM" id="MobiDB-lite"/>
    </source>
</evidence>
<organism evidence="2 3">
    <name type="scientific">Gracilimonas sediminicola</name>
    <dbReference type="NCBI Taxonomy" id="2952158"/>
    <lineage>
        <taxon>Bacteria</taxon>
        <taxon>Pseudomonadati</taxon>
        <taxon>Balneolota</taxon>
        <taxon>Balneolia</taxon>
        <taxon>Balneolales</taxon>
        <taxon>Balneolaceae</taxon>
        <taxon>Gracilimonas</taxon>
    </lineage>
</organism>
<keyword evidence="3" id="KW-1185">Reference proteome</keyword>
<accession>A0A9X2RF45</accession>